<comment type="caution">
    <text evidence="3">The sequence shown here is derived from an EMBL/GenBank/DDBJ whole genome shotgun (WGS) entry which is preliminary data.</text>
</comment>
<feature type="transmembrane region" description="Helical" evidence="2">
    <location>
        <begin position="168"/>
        <end position="191"/>
    </location>
</feature>
<organism evidence="3">
    <name type="scientific">Nocardia globerula</name>
    <dbReference type="NCBI Taxonomy" id="1818"/>
    <lineage>
        <taxon>Bacteria</taxon>
        <taxon>Bacillati</taxon>
        <taxon>Actinomycetota</taxon>
        <taxon>Actinomycetes</taxon>
        <taxon>Mycobacteriales</taxon>
        <taxon>Nocardiaceae</taxon>
        <taxon>Nocardia</taxon>
    </lineage>
</organism>
<gene>
    <name evidence="3" type="ORF">FNL38_102406</name>
</gene>
<feature type="compositionally biased region" description="Acidic residues" evidence="1">
    <location>
        <begin position="423"/>
        <end position="444"/>
    </location>
</feature>
<dbReference type="EMBL" id="VNIQ01000002">
    <property type="protein sequence ID" value="TYQ06272.1"/>
    <property type="molecule type" value="Genomic_DNA"/>
</dbReference>
<feature type="transmembrane region" description="Helical" evidence="2">
    <location>
        <begin position="133"/>
        <end position="156"/>
    </location>
</feature>
<feature type="transmembrane region" description="Helical" evidence="2">
    <location>
        <begin position="240"/>
        <end position="261"/>
    </location>
</feature>
<feature type="compositionally biased region" description="Polar residues" evidence="1">
    <location>
        <begin position="19"/>
        <end position="34"/>
    </location>
</feature>
<keyword evidence="2" id="KW-0812">Transmembrane</keyword>
<dbReference type="Pfam" id="PF19877">
    <property type="entry name" value="DUF6350"/>
    <property type="match status" value="1"/>
</dbReference>
<feature type="transmembrane region" description="Helical" evidence="2">
    <location>
        <begin position="339"/>
        <end position="361"/>
    </location>
</feature>
<feature type="compositionally biased region" description="Low complexity" evidence="1">
    <location>
        <begin position="465"/>
        <end position="496"/>
    </location>
</feature>
<dbReference type="AlphaFoldDB" id="A0A652YT64"/>
<dbReference type="InterPro" id="IPR045931">
    <property type="entry name" value="DUF6350"/>
</dbReference>
<evidence type="ECO:0000256" key="1">
    <source>
        <dbReference type="SAM" id="MobiDB-lite"/>
    </source>
</evidence>
<accession>A0A652YT64</accession>
<feature type="region of interest" description="Disordered" evidence="1">
    <location>
        <begin position="1"/>
        <end position="38"/>
    </location>
</feature>
<feature type="compositionally biased region" description="Low complexity" evidence="1">
    <location>
        <begin position="408"/>
        <end position="422"/>
    </location>
</feature>
<keyword evidence="2" id="KW-0472">Membrane</keyword>
<proteinExistence type="predicted"/>
<feature type="transmembrane region" description="Helical" evidence="2">
    <location>
        <begin position="373"/>
        <end position="396"/>
    </location>
</feature>
<feature type="compositionally biased region" description="Acidic residues" evidence="1">
    <location>
        <begin position="452"/>
        <end position="464"/>
    </location>
</feature>
<evidence type="ECO:0000313" key="3">
    <source>
        <dbReference type="EMBL" id="TYQ06272.1"/>
    </source>
</evidence>
<reference evidence="3" key="1">
    <citation type="submission" date="2019-07" db="EMBL/GenBank/DDBJ databases">
        <title>Genomic Encyclopedia of Type Strains, Phase IV (KMG-IV): sequencing the most valuable type-strain genomes for metagenomic binning, comparative biology and taxonomic classification.</title>
        <authorList>
            <person name="Goeker M."/>
        </authorList>
    </citation>
    <scope>NUCLEOTIDE SEQUENCE</scope>
    <source>
        <strain evidence="3">DSM 44596</strain>
    </source>
</reference>
<feature type="transmembrane region" description="Helical" evidence="2">
    <location>
        <begin position="310"/>
        <end position="327"/>
    </location>
</feature>
<sequence>MSGEILEGMNSLTDRTRPRPSSGQQTRGRTSLRTPTPEADQTRTLLTVAFRSSGMAILLISAVVVVTLVSASSDLTGTFGAIATTWLAIHQVPVVIDDVQLGVLPLLPTALMMWVVARRCASAATLAETRIAVARLVGAAVAGPLTVTAICLVVVADASAAIPLSSPNALSAFGWVAGIHLVAATVGVVVAHWQIIEPELPRWASAAVRPGAWTTTALLAAGSIAVLCALLISWSTVGDLLARGGGFVGVLGLTVLSLLYLPNLVVGAVAVMTGASADIGEVSTSVFGNIGGDLPPLPVLGAVPAGTGGGFWPVLLVVPVAIGIYLGRDCARRVGGQDGILTAVAAAFMSGTVIALLALASGGELGYFGAVEVTWWAVGFLTFGWLALFGSISALITTWLQHRAVPAPEPTVTAPPAQQAETAESEGDDTNSDTDSDSTDESVDETGSVQESETEETEETEEPAESAVSAEIEAPELAAEESQAAEVEVDAVTVVEDSAEESATDLPSPVKDPSD</sequence>
<protein>
    <submittedName>
        <fullName evidence="3">Uncharacterized protein</fullName>
    </submittedName>
</protein>
<feature type="transmembrane region" description="Helical" evidence="2">
    <location>
        <begin position="212"/>
        <end position="234"/>
    </location>
</feature>
<name>A0A652YT64_NOCGL</name>
<evidence type="ECO:0000256" key="2">
    <source>
        <dbReference type="SAM" id="Phobius"/>
    </source>
</evidence>
<feature type="transmembrane region" description="Helical" evidence="2">
    <location>
        <begin position="56"/>
        <end position="89"/>
    </location>
</feature>
<keyword evidence="2" id="KW-1133">Transmembrane helix</keyword>
<feature type="region of interest" description="Disordered" evidence="1">
    <location>
        <begin position="408"/>
        <end position="515"/>
    </location>
</feature>